<proteinExistence type="predicted"/>
<dbReference type="Proteomes" id="UP000356253">
    <property type="component" value="Unassembled WGS sequence"/>
</dbReference>
<reference evidence="1" key="1">
    <citation type="submission" date="2019-09" db="EMBL/GenBank/DDBJ databases">
        <authorList>
            <person name="Rodrigo-Torres L."/>
            <person name="Arahal R. D."/>
            <person name="Lucena T."/>
        </authorList>
    </citation>
    <scope>NUCLEOTIDE SEQUENCE</scope>
    <source>
        <strain evidence="1">ISS653</strain>
    </source>
</reference>
<gene>
    <name evidence="1" type="ORF">FVB9532_03801</name>
</gene>
<protein>
    <submittedName>
        <fullName evidence="1">Epimerase family protein</fullName>
    </submittedName>
</protein>
<organism evidence="1 2">
    <name type="scientific">Mesonia oceanica</name>
    <dbReference type="NCBI Taxonomy" id="2687242"/>
    <lineage>
        <taxon>Bacteria</taxon>
        <taxon>Pseudomonadati</taxon>
        <taxon>Bacteroidota</taxon>
        <taxon>Flavobacteriia</taxon>
        <taxon>Flavobacteriales</taxon>
        <taxon>Flavobacteriaceae</taxon>
        <taxon>Mesonia</taxon>
    </lineage>
</organism>
<dbReference type="EMBL" id="CABVMM010000023">
    <property type="protein sequence ID" value="VVV02502.1"/>
    <property type="molecule type" value="Genomic_DNA"/>
</dbReference>
<evidence type="ECO:0000313" key="2">
    <source>
        <dbReference type="Proteomes" id="UP000356253"/>
    </source>
</evidence>
<comment type="caution">
    <text evidence="1">The sequence shown here is derived from an EMBL/GenBank/DDBJ whole genome shotgun (WGS) entry which is preliminary data.</text>
</comment>
<keyword evidence="2" id="KW-1185">Reference proteome</keyword>
<name>A0AC61YD96_9FLAO</name>
<accession>A0AC61YD96</accession>
<evidence type="ECO:0000313" key="1">
    <source>
        <dbReference type="EMBL" id="VVV02502.1"/>
    </source>
</evidence>
<sequence length="300" mass="32986">MKVLITGATGLVGSELVKLCKKENIAVNYLTTSKEKIKNQPGYCGFYWNPKKGKIDKACLEGVDKVINLVGASVSKPWTASHKKAIINSRIDSANLLLKTLKENDHQISQIVSASAIGYYPDSLTTLYDEDYPKAADNFLGKVVTKWEAAVDQFEEEGLEVAKIRIGLVLSEKGGALEQIKKPIENYVGAPLGSGKQWQSWIHLEDLARIFLFAIQKNLDGVYNGVAPNPVTNKRLTYAIAKKLNRPLVLPNVPKFALKLALGERSSLVLASQLVSNAKLDAVGFIYYYNHIGPALEDLI</sequence>